<name>R7WAW3_AEGTA</name>
<accession>R7WAW3</accession>
<proteinExistence type="predicted"/>
<dbReference type="InterPro" id="IPR039987">
    <property type="entry name" value="PGRL1"/>
</dbReference>
<dbReference type="AlphaFoldDB" id="R7WAW3"/>
<dbReference type="EnsemblPlants" id="EMT19592">
    <property type="protein sequence ID" value="EMT19592"/>
    <property type="gene ID" value="F775_16194"/>
</dbReference>
<reference evidence="1" key="1">
    <citation type="submission" date="2015-06" db="UniProtKB">
        <authorList>
            <consortium name="EnsemblPlants"/>
        </authorList>
    </citation>
    <scope>IDENTIFICATION</scope>
</reference>
<dbReference type="PANTHER" id="PTHR31032">
    <property type="entry name" value="PGR5-LIKE PROTEIN 1B, CHLOROPLASTIC"/>
    <property type="match status" value="1"/>
</dbReference>
<organism evidence="1">
    <name type="scientific">Aegilops tauschii</name>
    <name type="common">Tausch's goatgrass</name>
    <name type="synonym">Aegilops squarrosa</name>
    <dbReference type="NCBI Taxonomy" id="37682"/>
    <lineage>
        <taxon>Eukaryota</taxon>
        <taxon>Viridiplantae</taxon>
        <taxon>Streptophyta</taxon>
        <taxon>Embryophyta</taxon>
        <taxon>Tracheophyta</taxon>
        <taxon>Spermatophyta</taxon>
        <taxon>Magnoliopsida</taxon>
        <taxon>Liliopsida</taxon>
        <taxon>Poales</taxon>
        <taxon>Poaceae</taxon>
        <taxon>BOP clade</taxon>
        <taxon>Pooideae</taxon>
        <taxon>Triticodae</taxon>
        <taxon>Triticeae</taxon>
        <taxon>Triticinae</taxon>
        <taxon>Aegilops</taxon>
    </lineage>
</organism>
<evidence type="ECO:0000313" key="1">
    <source>
        <dbReference type="EnsemblPlants" id="EMT19592"/>
    </source>
</evidence>
<dbReference type="GO" id="GO:0009535">
    <property type="term" value="C:chloroplast thylakoid membrane"/>
    <property type="evidence" value="ECO:0007669"/>
    <property type="project" value="InterPro"/>
</dbReference>
<dbReference type="PANTHER" id="PTHR31032:SF2">
    <property type="entry name" value="PGR5-LIKE A PROTEIN"/>
    <property type="match status" value="1"/>
</dbReference>
<evidence type="ECO:0008006" key="2">
    <source>
        <dbReference type="Google" id="ProtNLM"/>
    </source>
</evidence>
<dbReference type="GO" id="GO:0009773">
    <property type="term" value="P:photosynthetic electron transport in photosystem I"/>
    <property type="evidence" value="ECO:0007669"/>
    <property type="project" value="InterPro"/>
</dbReference>
<sequence length="270" mass="30476">MLEALYRQARDSYYSGQPLIVDDMFDKVELKLRVYGSPSVVKSPRCSLKRQSAYADAEEDHSMFMALSSIWTLLLLFGTSAFLVPSFYTLSLAFGDAFGARSLFSGAKSLDGITRVNHMVLIGLGYLIGYPVASASVGALQGLLTNNVVALKGSCPNCGEQVFAFVKTDKSIKAPHKAECHVCECPLEYRTKVECCVFVKVWSCQSYIKFMHYDKLCNRFSILSSPIEYILGMNILLRHRYLHDKFKTAKESKFRFASFGEILQFYVWIF</sequence>
<protein>
    <recommendedName>
        <fullName evidence="2">PGR5-like protein 1A, chloroplastic</fullName>
    </recommendedName>
</protein>
<dbReference type="GO" id="GO:0016730">
    <property type="term" value="F:oxidoreductase activity, acting on iron-sulfur proteins as donors"/>
    <property type="evidence" value="ECO:0007669"/>
    <property type="project" value="InterPro"/>
</dbReference>